<gene>
    <name evidence="1" type="ORF">BDN72DRAFT_882903</name>
</gene>
<protein>
    <submittedName>
        <fullName evidence="1">Uncharacterized protein</fullName>
    </submittedName>
</protein>
<dbReference type="Proteomes" id="UP000308600">
    <property type="component" value="Unassembled WGS sequence"/>
</dbReference>
<sequence length="446" mass="49616">MVESKLSVDLSNPLVFSLEPTDRLSRSKTEKINRTLDEYTKRFTAPQAALLQETPEMDRTPPCAATKAFLKVALPDGSCEDVSPFLRDLLSTSITPDYATAQVQTLGHNLHALMLDISSSNCPEGDTAINLTLPKLDALILKIQDTALEKQVNLTHLLSLILLQQSTRVKVAISCGLPPVLGSEIRLTHLMLNFTFSPPKPSGISAFWDQFYATLSDQGNLTHFEVILPADLLGNHKKRDPTASKLSVLSITAGSQGTVHTALKACLNSPISTLSIRLCSKQQMRMDRLRTCMGDTAVSGIRKLTLGSMDCSRSDRFLEVATSLSELCWYCCSIGPAPFKECLYSFEFWYCHVKAELLNRIRDHFNGQGPGQQNESKRRVVIVEDSLGWQLNGVMFTENGMKNVVLKANPVERDVPKHLAGQDLFLRRGWRWFNGKDVNSDYDIPE</sequence>
<proteinExistence type="predicted"/>
<reference evidence="1 2" key="1">
    <citation type="journal article" date="2019" name="Nat. Ecol. Evol.">
        <title>Megaphylogeny resolves global patterns of mushroom evolution.</title>
        <authorList>
            <person name="Varga T."/>
            <person name="Krizsan K."/>
            <person name="Foldi C."/>
            <person name="Dima B."/>
            <person name="Sanchez-Garcia M."/>
            <person name="Sanchez-Ramirez S."/>
            <person name="Szollosi G.J."/>
            <person name="Szarkandi J.G."/>
            <person name="Papp V."/>
            <person name="Albert L."/>
            <person name="Andreopoulos W."/>
            <person name="Angelini C."/>
            <person name="Antonin V."/>
            <person name="Barry K.W."/>
            <person name="Bougher N.L."/>
            <person name="Buchanan P."/>
            <person name="Buyck B."/>
            <person name="Bense V."/>
            <person name="Catcheside P."/>
            <person name="Chovatia M."/>
            <person name="Cooper J."/>
            <person name="Damon W."/>
            <person name="Desjardin D."/>
            <person name="Finy P."/>
            <person name="Geml J."/>
            <person name="Haridas S."/>
            <person name="Hughes K."/>
            <person name="Justo A."/>
            <person name="Karasinski D."/>
            <person name="Kautmanova I."/>
            <person name="Kiss B."/>
            <person name="Kocsube S."/>
            <person name="Kotiranta H."/>
            <person name="LaButti K.M."/>
            <person name="Lechner B.E."/>
            <person name="Liimatainen K."/>
            <person name="Lipzen A."/>
            <person name="Lukacs Z."/>
            <person name="Mihaltcheva S."/>
            <person name="Morgado L.N."/>
            <person name="Niskanen T."/>
            <person name="Noordeloos M.E."/>
            <person name="Ohm R.A."/>
            <person name="Ortiz-Santana B."/>
            <person name="Ovrebo C."/>
            <person name="Racz N."/>
            <person name="Riley R."/>
            <person name="Savchenko A."/>
            <person name="Shiryaev A."/>
            <person name="Soop K."/>
            <person name="Spirin V."/>
            <person name="Szebenyi C."/>
            <person name="Tomsovsky M."/>
            <person name="Tulloss R.E."/>
            <person name="Uehling J."/>
            <person name="Grigoriev I.V."/>
            <person name="Vagvolgyi C."/>
            <person name="Papp T."/>
            <person name="Martin F.M."/>
            <person name="Miettinen O."/>
            <person name="Hibbett D.S."/>
            <person name="Nagy L.G."/>
        </authorList>
    </citation>
    <scope>NUCLEOTIDE SEQUENCE [LARGE SCALE GENOMIC DNA]</scope>
    <source>
        <strain evidence="1 2">NL-1719</strain>
    </source>
</reference>
<accession>A0ACD3A8E7</accession>
<dbReference type="EMBL" id="ML208616">
    <property type="protein sequence ID" value="TFK61965.1"/>
    <property type="molecule type" value="Genomic_DNA"/>
</dbReference>
<organism evidence="1 2">
    <name type="scientific">Pluteus cervinus</name>
    <dbReference type="NCBI Taxonomy" id="181527"/>
    <lineage>
        <taxon>Eukaryota</taxon>
        <taxon>Fungi</taxon>
        <taxon>Dikarya</taxon>
        <taxon>Basidiomycota</taxon>
        <taxon>Agaricomycotina</taxon>
        <taxon>Agaricomycetes</taxon>
        <taxon>Agaricomycetidae</taxon>
        <taxon>Agaricales</taxon>
        <taxon>Pluteineae</taxon>
        <taxon>Pluteaceae</taxon>
        <taxon>Pluteus</taxon>
    </lineage>
</organism>
<name>A0ACD3A8E7_9AGAR</name>
<evidence type="ECO:0000313" key="1">
    <source>
        <dbReference type="EMBL" id="TFK61965.1"/>
    </source>
</evidence>
<keyword evidence="2" id="KW-1185">Reference proteome</keyword>
<evidence type="ECO:0000313" key="2">
    <source>
        <dbReference type="Proteomes" id="UP000308600"/>
    </source>
</evidence>